<keyword evidence="6 14" id="KW-0349">Heme</keyword>
<evidence type="ECO:0000256" key="11">
    <source>
        <dbReference type="ARBA" id="ARBA00023004"/>
    </source>
</evidence>
<keyword evidence="10 15" id="KW-0560">Oxidoreductase</keyword>
<evidence type="ECO:0000256" key="13">
    <source>
        <dbReference type="ARBA" id="ARBA00023136"/>
    </source>
</evidence>
<proteinExistence type="inferred from homology"/>
<evidence type="ECO:0000256" key="15">
    <source>
        <dbReference type="RuleBase" id="RU000461"/>
    </source>
</evidence>
<dbReference type="EMBL" id="CADEBD010000309">
    <property type="protein sequence ID" value="CAB3240830.1"/>
    <property type="molecule type" value="Genomic_DNA"/>
</dbReference>
<keyword evidence="13" id="KW-0472">Membrane</keyword>
<gene>
    <name evidence="16" type="ORF">APLA_LOCUS9258</name>
</gene>
<dbReference type="PROSITE" id="PS00086">
    <property type="entry name" value="CYTOCHROME_P450"/>
    <property type="match status" value="1"/>
</dbReference>
<protein>
    <recommendedName>
        <fullName evidence="18">Cytochrome P450</fullName>
    </recommendedName>
</protein>
<comment type="similarity">
    <text evidence="5 15">Belongs to the cytochrome P450 family.</text>
</comment>
<dbReference type="OrthoDB" id="7430207at2759"/>
<evidence type="ECO:0000313" key="16">
    <source>
        <dbReference type="EMBL" id="CAB3240830.1"/>
    </source>
</evidence>
<keyword evidence="8" id="KW-0256">Endoplasmic reticulum</keyword>
<dbReference type="CDD" id="cd20628">
    <property type="entry name" value="CYP4"/>
    <property type="match status" value="1"/>
</dbReference>
<dbReference type="Gene3D" id="1.10.630.10">
    <property type="entry name" value="Cytochrome P450"/>
    <property type="match status" value="1"/>
</dbReference>
<dbReference type="AlphaFoldDB" id="A0A8S1A4C1"/>
<dbReference type="InterPro" id="IPR017972">
    <property type="entry name" value="Cyt_P450_CS"/>
</dbReference>
<dbReference type="GO" id="GO:0016705">
    <property type="term" value="F:oxidoreductase activity, acting on paired donors, with incorporation or reduction of molecular oxygen"/>
    <property type="evidence" value="ECO:0007669"/>
    <property type="project" value="InterPro"/>
</dbReference>
<evidence type="ECO:0000256" key="10">
    <source>
        <dbReference type="ARBA" id="ARBA00023002"/>
    </source>
</evidence>
<evidence type="ECO:0000313" key="17">
    <source>
        <dbReference type="Proteomes" id="UP000494256"/>
    </source>
</evidence>
<dbReference type="PRINTS" id="PR00385">
    <property type="entry name" value="P450"/>
</dbReference>
<evidence type="ECO:0000256" key="3">
    <source>
        <dbReference type="ARBA" id="ARBA00004174"/>
    </source>
</evidence>
<dbReference type="SUPFAM" id="SSF48264">
    <property type="entry name" value="Cytochrome P450"/>
    <property type="match status" value="1"/>
</dbReference>
<dbReference type="PANTHER" id="PTHR24291:SF189">
    <property type="entry name" value="CYTOCHROME P450 4C3-RELATED"/>
    <property type="match status" value="1"/>
</dbReference>
<comment type="cofactor">
    <cofactor evidence="1 14">
        <name>heme</name>
        <dbReference type="ChEBI" id="CHEBI:30413"/>
    </cofactor>
</comment>
<comment type="function">
    <text evidence="2">May be involved in the metabolism of insect hormones and in the breakdown of synthetic insecticides.</text>
</comment>
<dbReference type="Pfam" id="PF00067">
    <property type="entry name" value="p450"/>
    <property type="match status" value="1"/>
</dbReference>
<reference evidence="16 17" key="1">
    <citation type="submission" date="2020-04" db="EMBL/GenBank/DDBJ databases">
        <authorList>
            <person name="Wallbank WR R."/>
            <person name="Pardo Diaz C."/>
            <person name="Kozak K."/>
            <person name="Martin S."/>
            <person name="Jiggins C."/>
            <person name="Moest M."/>
            <person name="Warren A I."/>
            <person name="Byers J.R.P. K."/>
            <person name="Montejo-Kovacevich G."/>
            <person name="Yen C E."/>
        </authorList>
    </citation>
    <scope>NUCLEOTIDE SEQUENCE [LARGE SCALE GENOMIC DNA]</scope>
</reference>
<evidence type="ECO:0008006" key="18">
    <source>
        <dbReference type="Google" id="ProtNLM"/>
    </source>
</evidence>
<dbReference type="PRINTS" id="PR00463">
    <property type="entry name" value="EP450I"/>
</dbReference>
<evidence type="ECO:0000256" key="6">
    <source>
        <dbReference type="ARBA" id="ARBA00022617"/>
    </source>
</evidence>
<evidence type="ECO:0000256" key="1">
    <source>
        <dbReference type="ARBA" id="ARBA00001971"/>
    </source>
</evidence>
<evidence type="ECO:0000256" key="2">
    <source>
        <dbReference type="ARBA" id="ARBA00003690"/>
    </source>
</evidence>
<evidence type="ECO:0000256" key="4">
    <source>
        <dbReference type="ARBA" id="ARBA00004406"/>
    </source>
</evidence>
<dbReference type="Proteomes" id="UP000494256">
    <property type="component" value="Unassembled WGS sequence"/>
</dbReference>
<evidence type="ECO:0000256" key="8">
    <source>
        <dbReference type="ARBA" id="ARBA00022824"/>
    </source>
</evidence>
<dbReference type="InterPro" id="IPR002401">
    <property type="entry name" value="Cyt_P450_E_grp-I"/>
</dbReference>
<dbReference type="GO" id="GO:0005506">
    <property type="term" value="F:iron ion binding"/>
    <property type="evidence" value="ECO:0007669"/>
    <property type="project" value="InterPro"/>
</dbReference>
<sequence length="409" mass="47801">MKHNEKSQIYKMLKPWLGDGLLLSKGSKWQHRRKILTPTFHFNILRQFSYVIEENSQRLVKTLAEYAGTPIDIAPILSDFTLQAICETAMGSQLNEHASAKSYKDAICDMGYIFYKRFSHIYYFIDFVFNISPLGRKQKQYLEIVHGFTKRVIKERKEYREKNKIADDDIDMNEVTYVYSKKKRTAMLDLLIQAEKEGQIDETGIQEEVDTFMFEGHDTTASGLTFCFMLLANHEDAQKKIFEELIEVCDDSKRPITLEDLPKLKYLERCIKESLRLYPPVHFISRNLNEKVTLSNYEIPAETFCHVHIYDLHRHPDLYENPNDFDPDRFLPENSAGRHPYAYIPFSAGPRNCIGQKFAMMEMKVAVARVLREFELKPVTRPSDIKLITDLILRNDGPVEVTFVKRLQT</sequence>
<dbReference type="InterPro" id="IPR036396">
    <property type="entry name" value="Cyt_P450_sf"/>
</dbReference>
<name>A0A8S1A4C1_ARCPL</name>
<evidence type="ECO:0000256" key="12">
    <source>
        <dbReference type="ARBA" id="ARBA00023033"/>
    </source>
</evidence>
<evidence type="ECO:0000256" key="9">
    <source>
        <dbReference type="ARBA" id="ARBA00022848"/>
    </source>
</evidence>
<feature type="binding site" description="axial binding residue" evidence="14">
    <location>
        <position position="353"/>
    </location>
    <ligand>
        <name>heme</name>
        <dbReference type="ChEBI" id="CHEBI:30413"/>
    </ligand>
    <ligandPart>
        <name>Fe</name>
        <dbReference type="ChEBI" id="CHEBI:18248"/>
    </ligandPart>
</feature>
<dbReference type="GO" id="GO:0004497">
    <property type="term" value="F:monooxygenase activity"/>
    <property type="evidence" value="ECO:0007669"/>
    <property type="project" value="UniProtKB-KW"/>
</dbReference>
<evidence type="ECO:0000256" key="5">
    <source>
        <dbReference type="ARBA" id="ARBA00010617"/>
    </source>
</evidence>
<organism evidence="16 17">
    <name type="scientific">Arctia plantaginis</name>
    <name type="common">Wood tiger moth</name>
    <name type="synonym">Phalaena plantaginis</name>
    <dbReference type="NCBI Taxonomy" id="874455"/>
    <lineage>
        <taxon>Eukaryota</taxon>
        <taxon>Metazoa</taxon>
        <taxon>Ecdysozoa</taxon>
        <taxon>Arthropoda</taxon>
        <taxon>Hexapoda</taxon>
        <taxon>Insecta</taxon>
        <taxon>Pterygota</taxon>
        <taxon>Neoptera</taxon>
        <taxon>Endopterygota</taxon>
        <taxon>Lepidoptera</taxon>
        <taxon>Glossata</taxon>
        <taxon>Ditrysia</taxon>
        <taxon>Noctuoidea</taxon>
        <taxon>Erebidae</taxon>
        <taxon>Arctiinae</taxon>
        <taxon>Arctia</taxon>
    </lineage>
</organism>
<evidence type="ECO:0000256" key="14">
    <source>
        <dbReference type="PIRSR" id="PIRSR602401-1"/>
    </source>
</evidence>
<comment type="caution">
    <text evidence="16">The sequence shown here is derived from an EMBL/GenBank/DDBJ whole genome shotgun (WGS) entry which is preliminary data.</text>
</comment>
<keyword evidence="12 15" id="KW-0503">Monooxygenase</keyword>
<dbReference type="InterPro" id="IPR050196">
    <property type="entry name" value="Cytochrome_P450_Monoox"/>
</dbReference>
<dbReference type="GO" id="GO:0005789">
    <property type="term" value="C:endoplasmic reticulum membrane"/>
    <property type="evidence" value="ECO:0007669"/>
    <property type="project" value="UniProtKB-SubCell"/>
</dbReference>
<accession>A0A8S1A4C1</accession>
<keyword evidence="11 14" id="KW-0408">Iron</keyword>
<keyword evidence="7 14" id="KW-0479">Metal-binding</keyword>
<dbReference type="PANTHER" id="PTHR24291">
    <property type="entry name" value="CYTOCHROME P450 FAMILY 4"/>
    <property type="match status" value="1"/>
</dbReference>
<comment type="subcellular location">
    <subcellularLocation>
        <location evidence="4">Endoplasmic reticulum membrane</location>
        <topology evidence="4">Peripheral membrane protein</topology>
    </subcellularLocation>
    <subcellularLocation>
        <location evidence="3">Microsome membrane</location>
        <topology evidence="3">Peripheral membrane protein</topology>
    </subcellularLocation>
</comment>
<dbReference type="GO" id="GO:0020037">
    <property type="term" value="F:heme binding"/>
    <property type="evidence" value="ECO:0007669"/>
    <property type="project" value="InterPro"/>
</dbReference>
<dbReference type="InterPro" id="IPR001128">
    <property type="entry name" value="Cyt_P450"/>
</dbReference>
<keyword evidence="9" id="KW-0492">Microsome</keyword>
<evidence type="ECO:0000256" key="7">
    <source>
        <dbReference type="ARBA" id="ARBA00022723"/>
    </source>
</evidence>